<evidence type="ECO:0000313" key="3">
    <source>
        <dbReference type="Proteomes" id="UP000800036"/>
    </source>
</evidence>
<dbReference type="Proteomes" id="UP000800036">
    <property type="component" value="Unassembled WGS sequence"/>
</dbReference>
<feature type="transmembrane region" description="Helical" evidence="1">
    <location>
        <begin position="124"/>
        <end position="145"/>
    </location>
</feature>
<dbReference type="EMBL" id="ML976756">
    <property type="protein sequence ID" value="KAF1965779.1"/>
    <property type="molecule type" value="Genomic_DNA"/>
</dbReference>
<gene>
    <name evidence="2" type="ORF">BU23DRAFT_574612</name>
</gene>
<dbReference type="OrthoDB" id="3938054at2759"/>
<evidence type="ECO:0008006" key="4">
    <source>
        <dbReference type="Google" id="ProtNLM"/>
    </source>
</evidence>
<keyword evidence="1" id="KW-0812">Transmembrane</keyword>
<reference evidence="2" key="1">
    <citation type="journal article" date="2020" name="Stud. Mycol.">
        <title>101 Dothideomycetes genomes: a test case for predicting lifestyles and emergence of pathogens.</title>
        <authorList>
            <person name="Haridas S."/>
            <person name="Albert R."/>
            <person name="Binder M."/>
            <person name="Bloem J."/>
            <person name="Labutti K."/>
            <person name="Salamov A."/>
            <person name="Andreopoulos B."/>
            <person name="Baker S."/>
            <person name="Barry K."/>
            <person name="Bills G."/>
            <person name="Bluhm B."/>
            <person name="Cannon C."/>
            <person name="Castanera R."/>
            <person name="Culley D."/>
            <person name="Daum C."/>
            <person name="Ezra D."/>
            <person name="Gonzalez J."/>
            <person name="Henrissat B."/>
            <person name="Kuo A."/>
            <person name="Liang C."/>
            <person name="Lipzen A."/>
            <person name="Lutzoni F."/>
            <person name="Magnuson J."/>
            <person name="Mondo S."/>
            <person name="Nolan M."/>
            <person name="Ohm R."/>
            <person name="Pangilinan J."/>
            <person name="Park H.-J."/>
            <person name="Ramirez L."/>
            <person name="Alfaro M."/>
            <person name="Sun H."/>
            <person name="Tritt A."/>
            <person name="Yoshinaga Y."/>
            <person name="Zwiers L.-H."/>
            <person name="Turgeon B."/>
            <person name="Goodwin S."/>
            <person name="Spatafora J."/>
            <person name="Crous P."/>
            <person name="Grigoriev I."/>
        </authorList>
    </citation>
    <scope>NUCLEOTIDE SEQUENCE</scope>
    <source>
        <strain evidence="2">CBS 107.79</strain>
    </source>
</reference>
<keyword evidence="1" id="KW-0472">Membrane</keyword>
<name>A0A6A5UPC4_9PLEO</name>
<organism evidence="2 3">
    <name type="scientific">Bimuria novae-zelandiae CBS 107.79</name>
    <dbReference type="NCBI Taxonomy" id="1447943"/>
    <lineage>
        <taxon>Eukaryota</taxon>
        <taxon>Fungi</taxon>
        <taxon>Dikarya</taxon>
        <taxon>Ascomycota</taxon>
        <taxon>Pezizomycotina</taxon>
        <taxon>Dothideomycetes</taxon>
        <taxon>Pleosporomycetidae</taxon>
        <taxon>Pleosporales</taxon>
        <taxon>Massarineae</taxon>
        <taxon>Didymosphaeriaceae</taxon>
        <taxon>Bimuria</taxon>
    </lineage>
</organism>
<keyword evidence="1" id="KW-1133">Transmembrane helix</keyword>
<dbReference type="AlphaFoldDB" id="A0A6A5UPC4"/>
<keyword evidence="3" id="KW-1185">Reference proteome</keyword>
<proteinExistence type="predicted"/>
<evidence type="ECO:0000313" key="2">
    <source>
        <dbReference type="EMBL" id="KAF1965779.1"/>
    </source>
</evidence>
<sequence>MKLRRRSKMAPNNKKLFEKAFGSEPLKLLGIPQMIDDYNCHKSEVDRFDQIKSYYSVQQVRQRTWRPLWLSSYSSRDSAKRSGHKKFLYKLIEQLFERGGRPTRGSNKPPIPDTSGTSYRQYKVISWLSTPTAYLLWLYALPAAFV</sequence>
<protein>
    <recommendedName>
        <fullName evidence="4">PiggyBac transposable element-derived protein domain-containing protein</fullName>
    </recommendedName>
</protein>
<accession>A0A6A5UPC4</accession>
<evidence type="ECO:0000256" key="1">
    <source>
        <dbReference type="SAM" id="Phobius"/>
    </source>
</evidence>